<dbReference type="GO" id="GO:0005524">
    <property type="term" value="F:ATP binding"/>
    <property type="evidence" value="ECO:0007669"/>
    <property type="project" value="UniProtKB-UniRule"/>
</dbReference>
<evidence type="ECO:0000259" key="7">
    <source>
        <dbReference type="SMART" id="SM00968"/>
    </source>
</evidence>
<dbReference type="AlphaFoldDB" id="A0A926EPM6"/>
<dbReference type="InterPro" id="IPR036277">
    <property type="entry name" value="SMC_hinge_sf"/>
</dbReference>
<evidence type="ECO:0000256" key="1">
    <source>
        <dbReference type="ARBA" id="ARBA00022490"/>
    </source>
</evidence>
<dbReference type="GO" id="GO:0030261">
    <property type="term" value="P:chromosome condensation"/>
    <property type="evidence" value="ECO:0007669"/>
    <property type="project" value="InterPro"/>
</dbReference>
<feature type="coiled-coil region" evidence="6">
    <location>
        <begin position="850"/>
        <end position="947"/>
    </location>
</feature>
<dbReference type="Gene3D" id="1.10.287.1490">
    <property type="match status" value="1"/>
</dbReference>
<feature type="coiled-coil region" evidence="6">
    <location>
        <begin position="428"/>
        <end position="494"/>
    </location>
</feature>
<keyword evidence="3 6" id="KW-0067">ATP-binding</keyword>
<dbReference type="NCBIfam" id="TIGR02168">
    <property type="entry name" value="SMC_prok_B"/>
    <property type="match status" value="1"/>
</dbReference>
<dbReference type="Gene3D" id="1.20.1060.20">
    <property type="match status" value="1"/>
</dbReference>
<dbReference type="HAMAP" id="MF_01894">
    <property type="entry name" value="Smc_prok"/>
    <property type="match status" value="1"/>
</dbReference>
<sequence>MNLRLRSLEIQGFKSFPDRTRLTFNDGITAVVGPNGSGKSNIADAVRWVLGEQSTKTLRGGKMEDVIFGGTQARKAQGYSHVMLSIDNSDRALPYENDEVTISRKLYRSGESEYRINNVNVRLKDVYELFMDTGLGKDGYSIIGQGKIAEIVSAKSTQRREIFEEAAGISKYRYRKAEAQRKLEAAEENLLRLKDILLELEGRVEPLRIQSEKAQKFLEYAGEKKALEISLWVLTLDRSKDLLRQQEDKILLCKTQHEDIQKELDQLENNINVLYTTMQTLAVEMDERRNKMKEIDEIISQNNADIAVMKNDITHNQTSLERIIQELEQSDMSGVDLDTKIAACEEEIAQKELSLEDYREQHLDIQAKITEYTALQSQCQTQIDALKERRYGLSQSINETKLSSASSNSLIDETITRLGVLKDNALIKDETIAQIEKERKDCEELIEEIEENILSLTNSRKGYQLKLESRQEKIDKLSLKRRELEDHMRQRQQKAKLLFDMENSMEGFSGSVKYIMSQASKGALPKVYGPVSKLITVDKKYSLSIEIALGAAMQNIVVEDESIAKRAIGMLKESRSGRATFLPVSTVKGNKLSEPSLDACEGFLGVACDLVSCDSRYNGVIQQLLGRVVIVEDLDRAVTIAKKFSHRFRVVTLDGQVVNAGGSMTGGYSPKSAGILSRSKDIEALQEQAKGFQEQISKLDEELKAAQQELGSVQATVSGIIGELTTAQEDKIRYDAQLRQLKAAYEDAVKTKEQAVLEYDQLSQRLESLKEKNVTNDELMEELNRQLEEVQKQLSQLGEKKEEYAHAGAQTSTRLAEHNIEIITLTKEIDGIRQMAAQLSDQKMGQAEHMEALNSQRLELTALNQQITEKIETMILQQDTYSLQIKALEEEISQMSAQRTQCEQETTQLRAQEKEITSRREVSARELARLEEKKVSLQSEYDNIISRLWDEYEITRSQAIELAQPVEDVSKAQRRLGELKSKIKSLGSVNVSALEEYKEVSERYLFLKEQVEDIEKSRLELNNLIRELTGDMQKIFAENFKKISYHFSKIFVELFDGGKAELTLTDPENILDSGIEIYVQPPGKIIKNLAALSGGEQAFVAIAIYFAILKVRPSPFCLLDEIEAALDDVNVVKYAQYLRRMCDKTQFICITHRRGTMEEADILYGVTMQEEGVSKLLELDVSEIESKLGMKQNS</sequence>
<organism evidence="8 9">
    <name type="scientific">Youxingia wuxianensis</name>
    <dbReference type="NCBI Taxonomy" id="2763678"/>
    <lineage>
        <taxon>Bacteria</taxon>
        <taxon>Bacillati</taxon>
        <taxon>Bacillota</taxon>
        <taxon>Clostridia</taxon>
        <taxon>Eubacteriales</taxon>
        <taxon>Oscillospiraceae</taxon>
        <taxon>Youxingia</taxon>
    </lineage>
</organism>
<dbReference type="GO" id="GO:0006260">
    <property type="term" value="P:DNA replication"/>
    <property type="evidence" value="ECO:0007669"/>
    <property type="project" value="UniProtKB-UniRule"/>
</dbReference>
<dbReference type="InterPro" id="IPR003395">
    <property type="entry name" value="RecF/RecN/SMC_N"/>
</dbReference>
<dbReference type="SUPFAM" id="SSF52540">
    <property type="entry name" value="P-loop containing nucleoside triphosphate hydrolases"/>
    <property type="match status" value="1"/>
</dbReference>
<keyword evidence="2 6" id="KW-0547">Nucleotide-binding</keyword>
<comment type="caution">
    <text evidence="8">The sequence shown here is derived from an EMBL/GenBank/DDBJ whole genome shotgun (WGS) entry which is preliminary data.</text>
</comment>
<dbReference type="SMART" id="SM00968">
    <property type="entry name" value="SMC_hinge"/>
    <property type="match status" value="1"/>
</dbReference>
<comment type="subcellular location">
    <subcellularLocation>
        <location evidence="6">Cytoplasm</location>
    </subcellularLocation>
</comment>
<dbReference type="GO" id="GO:0003677">
    <property type="term" value="F:DNA binding"/>
    <property type="evidence" value="ECO:0007669"/>
    <property type="project" value="UniProtKB-UniRule"/>
</dbReference>
<dbReference type="EMBL" id="JACRTD010000001">
    <property type="protein sequence ID" value="MBC8584377.1"/>
    <property type="molecule type" value="Genomic_DNA"/>
</dbReference>
<dbReference type="Gene3D" id="6.10.140.1720">
    <property type="match status" value="1"/>
</dbReference>
<reference evidence="8" key="1">
    <citation type="submission" date="2020-08" db="EMBL/GenBank/DDBJ databases">
        <title>Genome public.</title>
        <authorList>
            <person name="Liu C."/>
            <person name="Sun Q."/>
        </authorList>
    </citation>
    <scope>NUCLEOTIDE SEQUENCE</scope>
    <source>
        <strain evidence="8">NSJ-64</strain>
    </source>
</reference>
<feature type="coiled-coil region" evidence="6">
    <location>
        <begin position="341"/>
        <end position="368"/>
    </location>
</feature>
<evidence type="ECO:0000256" key="6">
    <source>
        <dbReference type="HAMAP-Rule" id="MF_01894"/>
    </source>
</evidence>
<dbReference type="Proteomes" id="UP000623678">
    <property type="component" value="Unassembled WGS sequence"/>
</dbReference>
<dbReference type="InterPro" id="IPR024704">
    <property type="entry name" value="SMC"/>
</dbReference>
<evidence type="ECO:0000256" key="4">
    <source>
        <dbReference type="ARBA" id="ARBA00023054"/>
    </source>
</evidence>
<keyword evidence="9" id="KW-1185">Reference proteome</keyword>
<feature type="coiled-coil region" evidence="6">
    <location>
        <begin position="250"/>
        <end position="284"/>
    </location>
</feature>
<dbReference type="GO" id="GO:0016887">
    <property type="term" value="F:ATP hydrolysis activity"/>
    <property type="evidence" value="ECO:0007669"/>
    <property type="project" value="InterPro"/>
</dbReference>
<accession>A0A926EPM6</accession>
<keyword evidence="1 6" id="KW-0963">Cytoplasm</keyword>
<feature type="coiled-coil region" evidence="6">
    <location>
        <begin position="169"/>
        <end position="203"/>
    </location>
</feature>
<keyword evidence="4 6" id="KW-0175">Coiled coil</keyword>
<dbReference type="Gene3D" id="3.40.50.300">
    <property type="entry name" value="P-loop containing nucleotide triphosphate hydrolases"/>
    <property type="match status" value="2"/>
</dbReference>
<dbReference type="PIRSF" id="PIRSF005719">
    <property type="entry name" value="SMC"/>
    <property type="match status" value="1"/>
</dbReference>
<dbReference type="SUPFAM" id="SSF75553">
    <property type="entry name" value="Smc hinge domain"/>
    <property type="match status" value="1"/>
</dbReference>
<evidence type="ECO:0000313" key="9">
    <source>
        <dbReference type="Proteomes" id="UP000623678"/>
    </source>
</evidence>
<dbReference type="Pfam" id="PF02463">
    <property type="entry name" value="SMC_N"/>
    <property type="match status" value="1"/>
</dbReference>
<dbReference type="GO" id="GO:0005737">
    <property type="term" value="C:cytoplasm"/>
    <property type="evidence" value="ECO:0007669"/>
    <property type="project" value="UniProtKB-SubCell"/>
</dbReference>
<comment type="function">
    <text evidence="6">Required for chromosome condensation and partitioning.</text>
</comment>
<comment type="subunit">
    <text evidence="6">Homodimer.</text>
</comment>
<feature type="domain" description="SMC hinge" evidence="7">
    <location>
        <begin position="525"/>
        <end position="641"/>
    </location>
</feature>
<proteinExistence type="inferred from homology"/>
<dbReference type="GO" id="GO:0007062">
    <property type="term" value="P:sister chromatid cohesion"/>
    <property type="evidence" value="ECO:0007669"/>
    <property type="project" value="InterPro"/>
</dbReference>
<keyword evidence="5 6" id="KW-0238">DNA-binding</keyword>
<dbReference type="Gene3D" id="3.30.70.1620">
    <property type="match status" value="1"/>
</dbReference>
<dbReference type="GO" id="GO:0005694">
    <property type="term" value="C:chromosome"/>
    <property type="evidence" value="ECO:0007669"/>
    <property type="project" value="InterPro"/>
</dbReference>
<comment type="domain">
    <text evidence="6">Contains large globular domains required for ATP hydrolysis at each terminus and a third globular domain forming a flexible hinge near the middle of the molecule. These domains are separated by coiled-coil structures.</text>
</comment>
<dbReference type="InterPro" id="IPR027417">
    <property type="entry name" value="P-loop_NTPase"/>
</dbReference>
<protein>
    <recommendedName>
        <fullName evidence="6">Chromosome partition protein Smc</fullName>
    </recommendedName>
</protein>
<evidence type="ECO:0000313" key="8">
    <source>
        <dbReference type="EMBL" id="MBC8584377.1"/>
    </source>
</evidence>
<evidence type="ECO:0000256" key="2">
    <source>
        <dbReference type="ARBA" id="ARBA00022741"/>
    </source>
</evidence>
<evidence type="ECO:0000256" key="3">
    <source>
        <dbReference type="ARBA" id="ARBA00022840"/>
    </source>
</evidence>
<evidence type="ECO:0000256" key="5">
    <source>
        <dbReference type="ARBA" id="ARBA00023125"/>
    </source>
</evidence>
<gene>
    <name evidence="6 8" type="primary">smc</name>
    <name evidence="8" type="ORF">H8705_02110</name>
</gene>
<dbReference type="GO" id="GO:0007059">
    <property type="term" value="P:chromosome segregation"/>
    <property type="evidence" value="ECO:0007669"/>
    <property type="project" value="UniProtKB-UniRule"/>
</dbReference>
<feature type="coiled-coil region" evidence="6">
    <location>
        <begin position="682"/>
        <end position="807"/>
    </location>
</feature>
<dbReference type="InterPro" id="IPR011890">
    <property type="entry name" value="SMC_prok"/>
</dbReference>
<name>A0A926EPM6_9FIRM</name>
<feature type="binding site" evidence="6">
    <location>
        <begin position="34"/>
        <end position="41"/>
    </location>
    <ligand>
        <name>ATP</name>
        <dbReference type="ChEBI" id="CHEBI:30616"/>
    </ligand>
</feature>
<feature type="coiled-coil region" evidence="6">
    <location>
        <begin position="997"/>
        <end position="1031"/>
    </location>
</feature>
<dbReference type="PANTHER" id="PTHR43977">
    <property type="entry name" value="STRUCTURAL MAINTENANCE OF CHROMOSOMES PROTEIN 3"/>
    <property type="match status" value="1"/>
</dbReference>
<comment type="similarity">
    <text evidence="6">Belongs to the SMC family.</text>
</comment>
<dbReference type="FunFam" id="3.40.50.300:FF:000984">
    <property type="entry name" value="Chromosome partition protein Smc"/>
    <property type="match status" value="1"/>
</dbReference>
<dbReference type="InterPro" id="IPR010935">
    <property type="entry name" value="SMC_hinge"/>
</dbReference>
<dbReference type="Pfam" id="PF06470">
    <property type="entry name" value="SMC_hinge"/>
    <property type="match status" value="1"/>
</dbReference>